<proteinExistence type="predicted"/>
<accession>A0A562I9U0</accession>
<dbReference type="Pfam" id="PF14659">
    <property type="entry name" value="Phage_int_SAM_3"/>
    <property type="match status" value="1"/>
</dbReference>
<dbReference type="InterPro" id="IPR011010">
    <property type="entry name" value="DNA_brk_join_enz"/>
</dbReference>
<dbReference type="PANTHER" id="PTHR30349">
    <property type="entry name" value="PHAGE INTEGRASE-RELATED"/>
    <property type="match status" value="1"/>
</dbReference>
<evidence type="ECO:0000256" key="3">
    <source>
        <dbReference type="ARBA" id="ARBA00023172"/>
    </source>
</evidence>
<dbReference type="GO" id="GO:0003677">
    <property type="term" value="F:DNA binding"/>
    <property type="evidence" value="ECO:0007669"/>
    <property type="project" value="UniProtKB-UniRule"/>
</dbReference>
<evidence type="ECO:0000256" key="2">
    <source>
        <dbReference type="ARBA" id="ARBA00023125"/>
    </source>
</evidence>
<comment type="caution">
    <text evidence="7">The sequence shown here is derived from an EMBL/GenBank/DDBJ whole genome shotgun (WGS) entry which is preliminary data.</text>
</comment>
<dbReference type="PROSITE" id="PS51900">
    <property type="entry name" value="CB"/>
    <property type="match status" value="1"/>
</dbReference>
<dbReference type="InterPro" id="IPR002104">
    <property type="entry name" value="Integrase_catalytic"/>
</dbReference>
<name>A0A562I9U0_MICOL</name>
<evidence type="ECO:0000259" key="5">
    <source>
        <dbReference type="PROSITE" id="PS51898"/>
    </source>
</evidence>
<dbReference type="InterPro" id="IPR004107">
    <property type="entry name" value="Integrase_SAM-like_N"/>
</dbReference>
<dbReference type="PROSITE" id="PS51898">
    <property type="entry name" value="TYR_RECOMBINASE"/>
    <property type="match status" value="1"/>
</dbReference>
<gene>
    <name evidence="7" type="ORF">JD77_02725</name>
</gene>
<dbReference type="Gene3D" id="1.10.150.130">
    <property type="match status" value="1"/>
</dbReference>
<dbReference type="OrthoDB" id="9805859at2"/>
<dbReference type="InterPro" id="IPR013762">
    <property type="entry name" value="Integrase-like_cat_sf"/>
</dbReference>
<keyword evidence="1" id="KW-0229">DNA integration</keyword>
<organism evidence="7 8">
    <name type="scientific">Micromonospora olivasterospora</name>
    <dbReference type="NCBI Taxonomy" id="1880"/>
    <lineage>
        <taxon>Bacteria</taxon>
        <taxon>Bacillati</taxon>
        <taxon>Actinomycetota</taxon>
        <taxon>Actinomycetes</taxon>
        <taxon>Micromonosporales</taxon>
        <taxon>Micromonosporaceae</taxon>
        <taxon>Micromonospora</taxon>
    </lineage>
</organism>
<keyword evidence="8" id="KW-1185">Reference proteome</keyword>
<protein>
    <submittedName>
        <fullName evidence="7">Site-specific recombinase XerD</fullName>
    </submittedName>
</protein>
<keyword evidence="2 4" id="KW-0238">DNA-binding</keyword>
<dbReference type="InterPro" id="IPR010998">
    <property type="entry name" value="Integrase_recombinase_N"/>
</dbReference>
<dbReference type="RefSeq" id="WP_145774688.1">
    <property type="nucleotide sequence ID" value="NZ_BAAATQ010000206.1"/>
</dbReference>
<dbReference type="AlphaFoldDB" id="A0A562I9U0"/>
<evidence type="ECO:0000256" key="4">
    <source>
        <dbReference type="PROSITE-ProRule" id="PRU01248"/>
    </source>
</evidence>
<dbReference type="SUPFAM" id="SSF56349">
    <property type="entry name" value="DNA breaking-rejoining enzymes"/>
    <property type="match status" value="1"/>
</dbReference>
<dbReference type="InterPro" id="IPR050090">
    <property type="entry name" value="Tyrosine_recombinase_XerCD"/>
</dbReference>
<dbReference type="Gene3D" id="1.10.443.10">
    <property type="entry name" value="Intergrase catalytic core"/>
    <property type="match status" value="1"/>
</dbReference>
<dbReference type="InterPro" id="IPR044068">
    <property type="entry name" value="CB"/>
</dbReference>
<sequence>MAEGSVFKRCSCRDGNGRKLGNRCPQLRRAGGAWSPTHGRWAYQLELPTHPGQPRRQLRRSTFGTRDAAVTDRDHAKVLLALALAGGDAAVAAEIADLLLAVTSGAPLPDRDTIARRVRAGLPATAATTVGEYLTSWLASRRGIEPATVLAYGSHIRTHLVPHLGDIPLVKLRVEHIEAMFTAIADRNTAIEIARQSDKPWIRATVRGIRPTRPSTMHRIRATLRKALNDAIRRSNNRLIDFNPAAHVELPSSARPKARVWTAKAVQKWHDTGERPSPVMVWTPQQAGEFLDYAEDHDIALYPLFVLILHRGLRRGEAIGLTDTAVDLDNALVSVTQQLTTHGYTPVVKKVKSESGNRVLAIDSFTHAALRAHHARRAGWKLACGTAWPDTGFFFVQPDGQPWHPQAVTDRFEALVRDAGLPPIRLHDLRHCAATYLKAAGADLKDIQELLGHSSLAMTDTYTSVIAELDVERAKAEAAAKLVPRRRRRAA</sequence>
<evidence type="ECO:0000313" key="7">
    <source>
        <dbReference type="EMBL" id="TWH67741.1"/>
    </source>
</evidence>
<feature type="domain" description="Tyr recombinase" evidence="5">
    <location>
        <begin position="277"/>
        <end position="475"/>
    </location>
</feature>
<evidence type="ECO:0000256" key="1">
    <source>
        <dbReference type="ARBA" id="ARBA00022908"/>
    </source>
</evidence>
<keyword evidence="3" id="KW-0233">DNA recombination</keyword>
<dbReference type="Proteomes" id="UP000319825">
    <property type="component" value="Unassembled WGS sequence"/>
</dbReference>
<dbReference type="Pfam" id="PF00589">
    <property type="entry name" value="Phage_integrase"/>
    <property type="match status" value="1"/>
</dbReference>
<dbReference type="GO" id="GO:0015074">
    <property type="term" value="P:DNA integration"/>
    <property type="evidence" value="ECO:0007669"/>
    <property type="project" value="UniProtKB-KW"/>
</dbReference>
<evidence type="ECO:0000259" key="6">
    <source>
        <dbReference type="PROSITE" id="PS51900"/>
    </source>
</evidence>
<dbReference type="PANTHER" id="PTHR30349:SF91">
    <property type="entry name" value="INTA PROTEIN"/>
    <property type="match status" value="1"/>
</dbReference>
<dbReference type="GO" id="GO:0006310">
    <property type="term" value="P:DNA recombination"/>
    <property type="evidence" value="ECO:0007669"/>
    <property type="project" value="UniProtKB-KW"/>
</dbReference>
<reference evidence="7 8" key="1">
    <citation type="submission" date="2019-07" db="EMBL/GenBank/DDBJ databases">
        <title>R&amp;d 2014.</title>
        <authorList>
            <person name="Klenk H.-P."/>
        </authorList>
    </citation>
    <scope>NUCLEOTIDE SEQUENCE [LARGE SCALE GENOMIC DNA]</scope>
    <source>
        <strain evidence="7 8">DSM 43868</strain>
    </source>
</reference>
<evidence type="ECO:0000313" key="8">
    <source>
        <dbReference type="Proteomes" id="UP000319825"/>
    </source>
</evidence>
<dbReference type="EMBL" id="VLKE01000001">
    <property type="protein sequence ID" value="TWH67741.1"/>
    <property type="molecule type" value="Genomic_DNA"/>
</dbReference>
<feature type="domain" description="Core-binding (CB)" evidence="6">
    <location>
        <begin position="128"/>
        <end position="232"/>
    </location>
</feature>
<dbReference type="CDD" id="cd01189">
    <property type="entry name" value="INT_ICEBs1_C_like"/>
    <property type="match status" value="1"/>
</dbReference>